<feature type="compositionally biased region" description="Acidic residues" evidence="1">
    <location>
        <begin position="86"/>
        <end position="101"/>
    </location>
</feature>
<dbReference type="GO" id="GO:0000055">
    <property type="term" value="P:ribosomal large subunit export from nucleus"/>
    <property type="evidence" value="ECO:0007669"/>
    <property type="project" value="InterPro"/>
</dbReference>
<accession>A0A8D7B8Y6</accession>
<feature type="region of interest" description="Disordered" evidence="1">
    <location>
        <begin position="1"/>
        <end position="20"/>
    </location>
</feature>
<name>A0A8D7B8Y6_MUSAM</name>
<dbReference type="PANTHER" id="PTHR12730">
    <property type="entry name" value="HSDA/SDA1-RELATED"/>
    <property type="match status" value="1"/>
</dbReference>
<dbReference type="EMBL" id="HG996466">
    <property type="protein sequence ID" value="CAG1860490.1"/>
    <property type="molecule type" value="Genomic_DNA"/>
</dbReference>
<feature type="region of interest" description="Disordered" evidence="1">
    <location>
        <begin position="850"/>
        <end position="917"/>
    </location>
</feature>
<feature type="compositionally biased region" description="Acidic residues" evidence="1">
    <location>
        <begin position="613"/>
        <end position="679"/>
    </location>
</feature>
<dbReference type="AlphaFoldDB" id="A0A8D7B8Y6"/>
<organism evidence="3">
    <name type="scientific">Musa acuminata subsp. malaccensis</name>
    <name type="common">Wild banana</name>
    <name type="synonym">Musa malaccensis</name>
    <dbReference type="NCBI Taxonomy" id="214687"/>
    <lineage>
        <taxon>Eukaryota</taxon>
        <taxon>Viridiplantae</taxon>
        <taxon>Streptophyta</taxon>
        <taxon>Embryophyta</taxon>
        <taxon>Tracheophyta</taxon>
        <taxon>Spermatophyta</taxon>
        <taxon>Magnoliopsida</taxon>
        <taxon>Liliopsida</taxon>
        <taxon>Zingiberales</taxon>
        <taxon>Musaceae</taxon>
        <taxon>Musa</taxon>
    </lineage>
</organism>
<feature type="compositionally biased region" description="Basic residues" evidence="1">
    <location>
        <begin position="877"/>
        <end position="894"/>
    </location>
</feature>
<evidence type="ECO:0000313" key="3">
    <source>
        <dbReference type="EMBL" id="CAG1860490.1"/>
    </source>
</evidence>
<dbReference type="Pfam" id="PF08158">
    <property type="entry name" value="SDA1_HEAT"/>
    <property type="match status" value="1"/>
</dbReference>
<dbReference type="GO" id="GO:0042273">
    <property type="term" value="P:ribosomal large subunit biogenesis"/>
    <property type="evidence" value="ECO:0007669"/>
    <property type="project" value="InterPro"/>
</dbReference>
<dbReference type="Gene3D" id="2.60.40.2310">
    <property type="match status" value="1"/>
</dbReference>
<feature type="compositionally biased region" description="Low complexity" evidence="1">
    <location>
        <begin position="603"/>
        <end position="612"/>
    </location>
</feature>
<feature type="region of interest" description="Disordered" evidence="1">
    <location>
        <begin position="41"/>
        <end position="104"/>
    </location>
</feature>
<evidence type="ECO:0000259" key="2">
    <source>
        <dbReference type="Pfam" id="PF08158"/>
    </source>
</evidence>
<feature type="domain" description="SDA1 N-terminal" evidence="2">
    <location>
        <begin position="227"/>
        <end position="510"/>
    </location>
</feature>
<dbReference type="InterPro" id="IPR027312">
    <property type="entry name" value="Sda1"/>
</dbReference>
<evidence type="ECO:0000256" key="1">
    <source>
        <dbReference type="SAM" id="MobiDB-lite"/>
    </source>
</evidence>
<sequence>MDPGEGRELPSAGELDEETIARKKSRRVSFADITAIHVFDRDDDCETPPDSRQVSADGGADVEAVGFHEGVPDGDGSKGSLRGREDEDDDENEEDDEDDGEQERLVYDLKPTDYLDQLCSMGYNSTQLAHFTDPPYACPKQKIEEHNLNYPVIASAILLSAAGRTAEKLSLPALQSKMKCDPEGYEAELQLLYRHFESSLHLFRCQSALRPSSDLSLAKDLGDLVMFMAHVTPFYPDKLANFPQQVADLLRVDSCALPSSLRCHLVQALILLVNRKIIDIEETLELFMDLQILGDRTLRKLAFSHVVHNIRRMNQKHKNEAKNRKLQNTLFFMLQGAEEQRAKRSLVILCDLHRRRVWFDDRTANAICTACFHSSSRIMISTLSFLLGYEQIEEEDDCEASSSEDDTTSQQPITLSREAIYKANHKGTVASKKKKKAKLQRVIRNMKRQQRITSQSNSSGYYSPLTHLKDAQGFAEKLFSRLQRCNERFEVDRMMMLKVIARTVGLHRLIQDVDSMMNFYNLMNEDLLQDLVLYKKSHEKAVSSAARSLITLFREICPSLLVKKDRGRPVNPKARPKAYGEVSIATDVPDIELLEHVDNSMTDSSDAEASASDLDDESDSDAETEKEDDSLEDEEEDDEVSDEKNEEDLGNSDNIDGEEDDGDDLDDDIDENAAYDEYDSDTKEDVDLSDDNMDISSELDASRKKSSNDICNDDDLSNHECACDDNDEIKEEEKAKSKKRKFADYVGQLNTSESSLRTLKRLTMDKMSQKASDETDGILSNEDFQRIKELKAKKEAKLVIWLSKGIDSKVSSFKIPSSEQLSIKPVDPAMLEVHIKRKLSKEERLALVRAGREDRGKYQAKTAVKQKKTGGLSNRQKEHKKKMPLSAKRAKVARSRQEKKQRQRRSGKQFQGRKAWK</sequence>
<protein>
    <submittedName>
        <fullName evidence="3">(wild Malaysian banana) hypothetical protein</fullName>
    </submittedName>
</protein>
<feature type="compositionally biased region" description="Low complexity" evidence="1">
    <location>
        <begin position="908"/>
        <end position="917"/>
    </location>
</feature>
<reference evidence="3" key="1">
    <citation type="submission" date="2021-03" db="EMBL/GenBank/DDBJ databases">
        <authorList>
            <consortium name="Genoscope - CEA"/>
            <person name="William W."/>
        </authorList>
    </citation>
    <scope>NUCLEOTIDE SEQUENCE</scope>
    <source>
        <strain evidence="3">Doubled-haploid Pahang</strain>
    </source>
</reference>
<feature type="region of interest" description="Disordered" evidence="1">
    <location>
        <begin position="601"/>
        <end position="722"/>
    </location>
</feature>
<proteinExistence type="predicted"/>
<gene>
    <name evidence="3" type="ORF">GSMUA_97940.1</name>
</gene>
<dbReference type="PANTHER" id="PTHR12730:SF0">
    <property type="entry name" value="PROTEIN SDA1 HOMOLOG"/>
    <property type="match status" value="1"/>
</dbReference>
<dbReference type="InterPro" id="IPR012977">
    <property type="entry name" value="SDA1_N"/>
</dbReference>